<dbReference type="KEGG" id="tpol:Mal48_23580"/>
<name>A0A517QN95_9PLAN</name>
<gene>
    <name evidence="1" type="ORF">Mal48_23580</name>
</gene>
<protein>
    <submittedName>
        <fullName evidence="1">Uncharacterized protein</fullName>
    </submittedName>
</protein>
<organism evidence="1 2">
    <name type="scientific">Thalassoglobus polymorphus</name>
    <dbReference type="NCBI Taxonomy" id="2527994"/>
    <lineage>
        <taxon>Bacteria</taxon>
        <taxon>Pseudomonadati</taxon>
        <taxon>Planctomycetota</taxon>
        <taxon>Planctomycetia</taxon>
        <taxon>Planctomycetales</taxon>
        <taxon>Planctomycetaceae</taxon>
        <taxon>Thalassoglobus</taxon>
    </lineage>
</organism>
<sequence>MSTKLIELEQFAPPCVREERISLVKILFATRQILQTDSKDALEPVRKPLG</sequence>
<evidence type="ECO:0000313" key="2">
    <source>
        <dbReference type="Proteomes" id="UP000315724"/>
    </source>
</evidence>
<accession>A0A517QN95</accession>
<dbReference type="RefSeq" id="WP_197442252.1">
    <property type="nucleotide sequence ID" value="NZ_CP036267.1"/>
</dbReference>
<dbReference type="EMBL" id="CP036267">
    <property type="protein sequence ID" value="QDT33106.1"/>
    <property type="molecule type" value="Genomic_DNA"/>
</dbReference>
<reference evidence="1 2" key="1">
    <citation type="submission" date="2019-02" db="EMBL/GenBank/DDBJ databases">
        <title>Deep-cultivation of Planctomycetes and their phenomic and genomic characterization uncovers novel biology.</title>
        <authorList>
            <person name="Wiegand S."/>
            <person name="Jogler M."/>
            <person name="Boedeker C."/>
            <person name="Pinto D."/>
            <person name="Vollmers J."/>
            <person name="Rivas-Marin E."/>
            <person name="Kohn T."/>
            <person name="Peeters S.H."/>
            <person name="Heuer A."/>
            <person name="Rast P."/>
            <person name="Oberbeckmann S."/>
            <person name="Bunk B."/>
            <person name="Jeske O."/>
            <person name="Meyerdierks A."/>
            <person name="Storesund J.E."/>
            <person name="Kallscheuer N."/>
            <person name="Luecker S."/>
            <person name="Lage O.M."/>
            <person name="Pohl T."/>
            <person name="Merkel B.J."/>
            <person name="Hornburger P."/>
            <person name="Mueller R.-W."/>
            <person name="Bruemmer F."/>
            <person name="Labrenz M."/>
            <person name="Spormann A.M."/>
            <person name="Op den Camp H."/>
            <person name="Overmann J."/>
            <person name="Amann R."/>
            <person name="Jetten M.S.M."/>
            <person name="Mascher T."/>
            <person name="Medema M.H."/>
            <person name="Devos D.P."/>
            <person name="Kaster A.-K."/>
            <person name="Ovreas L."/>
            <person name="Rohde M."/>
            <person name="Galperin M.Y."/>
            <person name="Jogler C."/>
        </authorList>
    </citation>
    <scope>NUCLEOTIDE SEQUENCE [LARGE SCALE GENOMIC DNA]</scope>
    <source>
        <strain evidence="1 2">Mal48</strain>
    </source>
</reference>
<evidence type="ECO:0000313" key="1">
    <source>
        <dbReference type="EMBL" id="QDT33106.1"/>
    </source>
</evidence>
<keyword evidence="2" id="KW-1185">Reference proteome</keyword>
<dbReference type="AlphaFoldDB" id="A0A517QN95"/>
<dbReference type="Proteomes" id="UP000315724">
    <property type="component" value="Chromosome"/>
</dbReference>
<proteinExistence type="predicted"/>